<dbReference type="Proteomes" id="UP000648918">
    <property type="component" value="Unassembled WGS sequence"/>
</dbReference>
<name>A0A851ZDD0_9AVES</name>
<evidence type="ECO:0000256" key="1">
    <source>
        <dbReference type="ARBA" id="ARBA00022670"/>
    </source>
</evidence>
<organism evidence="4 5">
    <name type="scientific">Halcyon senegalensis</name>
    <dbReference type="NCBI Taxonomy" id="342381"/>
    <lineage>
        <taxon>Eukaryota</taxon>
        <taxon>Metazoa</taxon>
        <taxon>Chordata</taxon>
        <taxon>Craniata</taxon>
        <taxon>Vertebrata</taxon>
        <taxon>Euteleostomi</taxon>
        <taxon>Archelosauria</taxon>
        <taxon>Archosauria</taxon>
        <taxon>Dinosauria</taxon>
        <taxon>Saurischia</taxon>
        <taxon>Theropoda</taxon>
        <taxon>Coelurosauria</taxon>
        <taxon>Aves</taxon>
        <taxon>Neognathae</taxon>
        <taxon>Neoaves</taxon>
        <taxon>Telluraves</taxon>
        <taxon>Coraciimorphae</taxon>
        <taxon>Coraciiformes</taxon>
        <taxon>Alcedinidae</taxon>
        <taxon>Halcyon</taxon>
    </lineage>
</organism>
<dbReference type="InterPro" id="IPR001995">
    <property type="entry name" value="Peptidase_A2_cat"/>
</dbReference>
<dbReference type="PROSITE" id="PS00141">
    <property type="entry name" value="ASP_PROTEASE"/>
    <property type="match status" value="1"/>
</dbReference>
<comment type="caution">
    <text evidence="4">The sequence shown here is derived from an EMBL/GenBank/DDBJ whole genome shotgun (WGS) entry which is preliminary data.</text>
</comment>
<evidence type="ECO:0000259" key="3">
    <source>
        <dbReference type="PROSITE" id="PS50175"/>
    </source>
</evidence>
<protein>
    <submittedName>
        <fullName evidence="4">POK9 protein</fullName>
    </submittedName>
</protein>
<dbReference type="InterPro" id="IPR051592">
    <property type="entry name" value="HERV-K_Pro_peptidase_A2"/>
</dbReference>
<dbReference type="Gene3D" id="2.70.40.10">
    <property type="match status" value="1"/>
</dbReference>
<evidence type="ECO:0000313" key="5">
    <source>
        <dbReference type="Proteomes" id="UP000648918"/>
    </source>
</evidence>
<dbReference type="PANTHER" id="PTHR19422:SF123">
    <property type="entry name" value="RT1 CLASS I, LOCUS CE15"/>
    <property type="match status" value="1"/>
</dbReference>
<evidence type="ECO:0000313" key="4">
    <source>
        <dbReference type="EMBL" id="NXD89014.1"/>
    </source>
</evidence>
<dbReference type="InterPro" id="IPR001969">
    <property type="entry name" value="Aspartic_peptidase_AS"/>
</dbReference>
<dbReference type="SUPFAM" id="SSF51283">
    <property type="entry name" value="dUTPase-like"/>
    <property type="match status" value="1"/>
</dbReference>
<proteinExistence type="predicted"/>
<feature type="non-terminal residue" evidence="4">
    <location>
        <position position="155"/>
    </location>
</feature>
<reference evidence="4" key="1">
    <citation type="submission" date="2019-09" db="EMBL/GenBank/DDBJ databases">
        <title>Bird 10,000 Genomes (B10K) Project - Family phase.</title>
        <authorList>
            <person name="Zhang G."/>
        </authorList>
    </citation>
    <scope>NUCLEOTIDE SEQUENCE</scope>
    <source>
        <strain evidence="4">B10K-DU-024-03</strain>
        <tissue evidence="4">Muscle</tissue>
    </source>
</reference>
<sequence length="155" mass="16443">RGSLGVDLAITIDVMLTNDKVDLIPSDVNGPLSPEKNIGALLIGRSCAGSKGILVVPGVIDADHTGNIKIMAHAQVGSIWVPKGTKIAQLVALPPMRIKSNQRERVRGFGSTGAIVCLTLPLRNRPLISMTLRRGTDYRRLSVLADTGADVTVID</sequence>
<dbReference type="AlphaFoldDB" id="A0A851ZDD0"/>
<keyword evidence="2" id="KW-0064">Aspartyl protease</keyword>
<dbReference type="InterPro" id="IPR036157">
    <property type="entry name" value="dUTPase-like_sf"/>
</dbReference>
<dbReference type="GO" id="GO:0004190">
    <property type="term" value="F:aspartic-type endopeptidase activity"/>
    <property type="evidence" value="ECO:0007669"/>
    <property type="project" value="UniProtKB-KW"/>
</dbReference>
<keyword evidence="2" id="KW-0378">Hydrolase</keyword>
<dbReference type="OrthoDB" id="9900537at2759"/>
<dbReference type="PANTHER" id="PTHR19422">
    <property type="entry name" value="GAG RETROVIRAL POLYPROTEIN"/>
    <property type="match status" value="1"/>
</dbReference>
<accession>A0A851ZDD0</accession>
<dbReference type="GO" id="GO:0006508">
    <property type="term" value="P:proteolysis"/>
    <property type="evidence" value="ECO:0007669"/>
    <property type="project" value="UniProtKB-KW"/>
</dbReference>
<evidence type="ECO:0000256" key="2">
    <source>
        <dbReference type="ARBA" id="ARBA00022750"/>
    </source>
</evidence>
<dbReference type="EMBL" id="WBNJ01002254">
    <property type="protein sequence ID" value="NXD89014.1"/>
    <property type="molecule type" value="Genomic_DNA"/>
</dbReference>
<feature type="non-terminal residue" evidence="4">
    <location>
        <position position="1"/>
    </location>
</feature>
<feature type="domain" description="Peptidase A2" evidence="3">
    <location>
        <begin position="141"/>
        <end position="155"/>
    </location>
</feature>
<dbReference type="PROSITE" id="PS50175">
    <property type="entry name" value="ASP_PROT_RETROV"/>
    <property type="match status" value="1"/>
</dbReference>
<dbReference type="Pfam" id="PF00692">
    <property type="entry name" value="dUTPase"/>
    <property type="match status" value="1"/>
</dbReference>
<keyword evidence="1" id="KW-0645">Protease</keyword>
<dbReference type="InterPro" id="IPR029054">
    <property type="entry name" value="dUTPase-like"/>
</dbReference>
<keyword evidence="5" id="KW-1185">Reference proteome</keyword>
<gene>
    <name evidence="4" type="primary">Ervk9_2</name>
    <name evidence="4" type="ORF">HALSEN_R02867</name>
</gene>